<dbReference type="CDD" id="cd04301">
    <property type="entry name" value="NAT_SF"/>
    <property type="match status" value="1"/>
</dbReference>
<dbReference type="PROSITE" id="PS51186">
    <property type="entry name" value="GNAT"/>
    <property type="match status" value="1"/>
</dbReference>
<gene>
    <name evidence="2" type="ORF">DFR29_101214</name>
</gene>
<dbReference type="Gene3D" id="3.40.630.30">
    <property type="match status" value="1"/>
</dbReference>
<keyword evidence="3" id="KW-1185">Reference proteome</keyword>
<reference evidence="2 3" key="1">
    <citation type="submission" date="2019-03" db="EMBL/GenBank/DDBJ databases">
        <title>Genomic Encyclopedia of Type Strains, Phase IV (KMG-IV): sequencing the most valuable type-strain genomes for metagenomic binning, comparative biology and taxonomic classification.</title>
        <authorList>
            <person name="Goeker M."/>
        </authorList>
    </citation>
    <scope>NUCLEOTIDE SEQUENCE [LARGE SCALE GENOMIC DNA]</scope>
    <source>
        <strain evidence="2 3">DSM 21667</strain>
    </source>
</reference>
<dbReference type="PANTHER" id="PTHR43233:SF1">
    <property type="entry name" value="FAMILY N-ACETYLTRANSFERASE, PUTATIVE (AFU_ORTHOLOGUE AFUA_6G03350)-RELATED"/>
    <property type="match status" value="1"/>
</dbReference>
<dbReference type="Proteomes" id="UP000295293">
    <property type="component" value="Unassembled WGS sequence"/>
</dbReference>
<dbReference type="InterPro" id="IPR000182">
    <property type="entry name" value="GNAT_dom"/>
</dbReference>
<keyword evidence="2" id="KW-0808">Transferase</keyword>
<dbReference type="AlphaFoldDB" id="A0A4R6ZA29"/>
<evidence type="ECO:0000313" key="2">
    <source>
        <dbReference type="EMBL" id="TDR48594.1"/>
    </source>
</evidence>
<dbReference type="EMBL" id="SNZH01000001">
    <property type="protein sequence ID" value="TDR48594.1"/>
    <property type="molecule type" value="Genomic_DNA"/>
</dbReference>
<evidence type="ECO:0000259" key="1">
    <source>
        <dbReference type="PROSITE" id="PS51186"/>
    </source>
</evidence>
<dbReference type="InterPro" id="IPR053144">
    <property type="entry name" value="Acetyltransferase_Butenolide"/>
</dbReference>
<name>A0A4R6ZA29_9GAMM</name>
<comment type="caution">
    <text evidence="2">The sequence shown here is derived from an EMBL/GenBank/DDBJ whole genome shotgun (WGS) entry which is preliminary data.</text>
</comment>
<protein>
    <submittedName>
        <fullName evidence="2">Acetyltransferase (GNAT) family protein</fullName>
    </submittedName>
</protein>
<dbReference type="PANTHER" id="PTHR43233">
    <property type="entry name" value="FAMILY N-ACETYLTRANSFERASE, PUTATIVE (AFU_ORTHOLOGUE AFUA_6G03350)-RELATED"/>
    <property type="match status" value="1"/>
</dbReference>
<dbReference type="SUPFAM" id="SSF55729">
    <property type="entry name" value="Acyl-CoA N-acyltransferases (Nat)"/>
    <property type="match status" value="1"/>
</dbReference>
<feature type="domain" description="N-acetyltransferase" evidence="1">
    <location>
        <begin position="2"/>
        <end position="135"/>
    </location>
</feature>
<organism evidence="2 3">
    <name type="scientific">Tahibacter aquaticus</name>
    <dbReference type="NCBI Taxonomy" id="520092"/>
    <lineage>
        <taxon>Bacteria</taxon>
        <taxon>Pseudomonadati</taxon>
        <taxon>Pseudomonadota</taxon>
        <taxon>Gammaproteobacteria</taxon>
        <taxon>Lysobacterales</taxon>
        <taxon>Rhodanobacteraceae</taxon>
        <taxon>Tahibacter</taxon>
    </lineage>
</organism>
<evidence type="ECO:0000313" key="3">
    <source>
        <dbReference type="Proteomes" id="UP000295293"/>
    </source>
</evidence>
<accession>A0A4R6ZA29</accession>
<dbReference type="GO" id="GO:0016747">
    <property type="term" value="F:acyltransferase activity, transferring groups other than amino-acyl groups"/>
    <property type="evidence" value="ECO:0007669"/>
    <property type="project" value="InterPro"/>
</dbReference>
<dbReference type="OrthoDB" id="9775804at2"/>
<proteinExistence type="predicted"/>
<dbReference type="Pfam" id="PF00583">
    <property type="entry name" value="Acetyltransf_1"/>
    <property type="match status" value="1"/>
</dbReference>
<sequence length="135" mass="14843">MIDYRLGEVPDLAAARDLYGDCSLGVRRPIGDDTRFGAMLSHANLIVTAWDGERLVGLARSLSDFGFTTYLADLAVRDSHQRLGIGRELVRQTQRAAPQAKIVLLAAPAAVDYYPRIGFSHHPQAWLLDGDAPLR</sequence>
<dbReference type="InterPro" id="IPR016181">
    <property type="entry name" value="Acyl_CoA_acyltransferase"/>
</dbReference>
<dbReference type="RefSeq" id="WP_133816716.1">
    <property type="nucleotide sequence ID" value="NZ_SNZH01000001.1"/>
</dbReference>